<gene>
    <name evidence="2" type="ORF">L248_2954</name>
</gene>
<dbReference type="AlphaFoldDB" id="U4TM45"/>
<keyword evidence="1" id="KW-0472">Membrane</keyword>
<dbReference type="STRING" id="1231336.L248_2954"/>
<accession>U4TM45</accession>
<proteinExistence type="predicted"/>
<evidence type="ECO:0000313" key="3">
    <source>
        <dbReference type="Proteomes" id="UP000030647"/>
    </source>
</evidence>
<feature type="transmembrane region" description="Helical" evidence="1">
    <location>
        <begin position="9"/>
        <end position="28"/>
    </location>
</feature>
<sequence length="46" mass="5348">MVHLQNNPWFYCVGAVAIFFSLRTFWVLKNLPAKPKVLANGKRSVW</sequence>
<reference evidence="3" key="1">
    <citation type="journal article" date="2013" name="Genome Announc.">
        <title>Whole-Genome Sequencing of Lactobacillus shenzhenensis Strain LY-73T.</title>
        <authorList>
            <person name="Lin Z."/>
            <person name="Liu Z."/>
            <person name="Yang R."/>
            <person name="Zou Y."/>
            <person name="Wan D."/>
            <person name="Chen J."/>
            <person name="Guo M."/>
            <person name="Zhao J."/>
            <person name="Fang C."/>
            <person name="Yang R."/>
            <person name="Liu F."/>
        </authorList>
    </citation>
    <scope>NUCLEOTIDE SEQUENCE [LARGE SCALE GENOMIC DNA]</scope>
    <source>
        <strain evidence="3">LY-73</strain>
    </source>
</reference>
<keyword evidence="3" id="KW-1185">Reference proteome</keyword>
<keyword evidence="1" id="KW-1133">Transmembrane helix</keyword>
<keyword evidence="1" id="KW-0812">Transmembrane</keyword>
<evidence type="ECO:0000313" key="2">
    <source>
        <dbReference type="EMBL" id="ERL65279.1"/>
    </source>
</evidence>
<dbReference type="HOGENOM" id="CLU_3185266_0_0_9"/>
<dbReference type="Proteomes" id="UP000030647">
    <property type="component" value="Unassembled WGS sequence"/>
</dbReference>
<evidence type="ECO:0000256" key="1">
    <source>
        <dbReference type="SAM" id="Phobius"/>
    </source>
</evidence>
<dbReference type="EMBL" id="KI271588">
    <property type="protein sequence ID" value="ERL65279.1"/>
    <property type="molecule type" value="Genomic_DNA"/>
</dbReference>
<name>U4TM45_9LACO</name>
<organism evidence="2 3">
    <name type="scientific">Schleiferilactobacillus shenzhenensis LY-73</name>
    <dbReference type="NCBI Taxonomy" id="1231336"/>
    <lineage>
        <taxon>Bacteria</taxon>
        <taxon>Bacillati</taxon>
        <taxon>Bacillota</taxon>
        <taxon>Bacilli</taxon>
        <taxon>Lactobacillales</taxon>
        <taxon>Lactobacillaceae</taxon>
        <taxon>Schleiferilactobacillus</taxon>
    </lineage>
</organism>
<protein>
    <submittedName>
        <fullName evidence="2">Uncharacterized protein</fullName>
    </submittedName>
</protein>